<feature type="compositionally biased region" description="Low complexity" evidence="1">
    <location>
        <begin position="316"/>
        <end position="325"/>
    </location>
</feature>
<feature type="compositionally biased region" description="Polar residues" evidence="1">
    <location>
        <begin position="125"/>
        <end position="150"/>
    </location>
</feature>
<dbReference type="Gramene" id="PRQ52080">
    <property type="protein sequence ID" value="PRQ52080"/>
    <property type="gene ID" value="RchiOBHm_Chr2g0151631"/>
</dbReference>
<protein>
    <submittedName>
        <fullName evidence="3">Putative GBF-interacting protein</fullName>
    </submittedName>
</protein>
<dbReference type="Pfam" id="PF06972">
    <property type="entry name" value="GIP1_N"/>
    <property type="match status" value="1"/>
</dbReference>
<evidence type="ECO:0000259" key="2">
    <source>
        <dbReference type="Pfam" id="PF06972"/>
    </source>
</evidence>
<dbReference type="OMA" id="DEWPVIE"/>
<dbReference type="InterPro" id="IPR009719">
    <property type="entry name" value="GIP1_N"/>
</dbReference>
<feature type="region of interest" description="Disordered" evidence="1">
    <location>
        <begin position="259"/>
        <end position="336"/>
    </location>
</feature>
<dbReference type="SUPFAM" id="SSF46934">
    <property type="entry name" value="UBA-like"/>
    <property type="match status" value="1"/>
</dbReference>
<keyword evidence="4" id="KW-1185">Reference proteome</keyword>
<feature type="region of interest" description="Disordered" evidence="1">
    <location>
        <begin position="117"/>
        <end position="173"/>
    </location>
</feature>
<dbReference type="EMBL" id="PDCK01000040">
    <property type="protein sequence ID" value="PRQ52080.1"/>
    <property type="molecule type" value="Genomic_DNA"/>
</dbReference>
<gene>
    <name evidence="3" type="ORF">RchiOBHm_Chr2g0151631</name>
</gene>
<dbReference type="STRING" id="74649.A0A2P6S069"/>
<dbReference type="InterPro" id="IPR009060">
    <property type="entry name" value="UBA-like_sf"/>
</dbReference>
<evidence type="ECO:0000313" key="3">
    <source>
        <dbReference type="EMBL" id="PRQ52080.1"/>
    </source>
</evidence>
<dbReference type="PANTHER" id="PTHR46445:SF7">
    <property type="entry name" value="GBF-INTERACTING PROTEIN 1 N-TERMINAL DOMAIN-CONTAINING PROTEIN"/>
    <property type="match status" value="1"/>
</dbReference>
<proteinExistence type="predicted"/>
<feature type="region of interest" description="Disordered" evidence="1">
    <location>
        <begin position="64"/>
        <end position="98"/>
    </location>
</feature>
<accession>A0A2P6S069</accession>
<dbReference type="Proteomes" id="UP000238479">
    <property type="component" value="Chromosome 2"/>
</dbReference>
<dbReference type="PANTHER" id="PTHR46445">
    <property type="entry name" value="RNA POLYMERASE II DEGRADATION FACTOR-LIKE PROTEIN (DUF1296)"/>
    <property type="match status" value="1"/>
</dbReference>
<feature type="domain" description="GBF-interacting protein 1 N-terminal" evidence="2">
    <location>
        <begin position="17"/>
        <end position="71"/>
    </location>
</feature>
<name>A0A2P6S069_ROSCH</name>
<comment type="caution">
    <text evidence="3">The sequence shown here is derived from an EMBL/GenBank/DDBJ whole genome shotgun (WGS) entry which is preliminary data.</text>
</comment>
<dbReference type="AlphaFoldDB" id="A0A2P6S069"/>
<feature type="compositionally biased region" description="Basic and acidic residues" evidence="1">
    <location>
        <begin position="64"/>
        <end position="80"/>
    </location>
</feature>
<organism evidence="3 4">
    <name type="scientific">Rosa chinensis</name>
    <name type="common">China rose</name>
    <dbReference type="NCBI Taxonomy" id="74649"/>
    <lineage>
        <taxon>Eukaryota</taxon>
        <taxon>Viridiplantae</taxon>
        <taxon>Streptophyta</taxon>
        <taxon>Embryophyta</taxon>
        <taxon>Tracheophyta</taxon>
        <taxon>Spermatophyta</taxon>
        <taxon>Magnoliopsida</taxon>
        <taxon>eudicotyledons</taxon>
        <taxon>Gunneridae</taxon>
        <taxon>Pentapetalae</taxon>
        <taxon>rosids</taxon>
        <taxon>fabids</taxon>
        <taxon>Rosales</taxon>
        <taxon>Rosaceae</taxon>
        <taxon>Rosoideae</taxon>
        <taxon>Rosoideae incertae sedis</taxon>
        <taxon>Rosa</taxon>
    </lineage>
</organism>
<reference evidence="3 4" key="1">
    <citation type="journal article" date="2018" name="Nat. Genet.">
        <title>The Rosa genome provides new insights in the design of modern roses.</title>
        <authorList>
            <person name="Bendahmane M."/>
        </authorList>
    </citation>
    <scope>NUCLEOTIDE SEQUENCE [LARGE SCALE GENOMIC DNA]</scope>
    <source>
        <strain evidence="4">cv. Old Blush</strain>
    </source>
</reference>
<feature type="compositionally biased region" description="Polar residues" evidence="1">
    <location>
        <begin position="259"/>
        <end position="269"/>
    </location>
</feature>
<evidence type="ECO:0000313" key="4">
    <source>
        <dbReference type="Proteomes" id="UP000238479"/>
    </source>
</evidence>
<evidence type="ECO:0000256" key="1">
    <source>
        <dbReference type="SAM" id="MobiDB-lite"/>
    </source>
</evidence>
<feature type="compositionally biased region" description="Polar residues" evidence="1">
    <location>
        <begin position="157"/>
        <end position="173"/>
    </location>
</feature>
<sequence>MGSESKNGVGTQVLPGTKKMVQSLKEVVNCPEAEIYAVLKECNMDPNEAVQRLLSLDTFHEVKSKRERRKETKETQESRPRVHNGGLNRGVRVTSEHIAGSTQTSYNELGKAAFKGQNGFAAPSPHSSIIGRTTNQQPSSHSDSFSTSIGSGDAISASVQPSPGNQSAWSTTSSGHFSMADIVKMGRNPSKGSHISSETSSLHQDAFETNSFNYNVGSSQNSGDTAGQNAFHDEWPVIEQPMAASVSSPLNANVEAHTNRSNSYNNESNMPRDYQSDKVQVSEVDFSSENHSSDHNASGRPKIVDASGGRSDRVDNLSSNSSSYGSHRRTNENEEATMNMQQLSLGKKEPEDQCTVVLPNNLQELAADCSHLSFGTYKSGHNSASKSQSFQNDLGGAYAGMDASFSGHLDTRNSGYHRSLYDNGKATIEAKYYDFPVHSQPELVKHDILEALGHKDITSLPDFSSDNILRASSGLSFAREEPKFRNIPPLQSDMAYPDSMRSDLLESTFQSLRGSDPPFSQLLGTPSMSSRYSSAVSSVNSPTISMSEALRPGALPLPEASSVLPQHLTARSYSQPTYEQIANIIGYPSPPQSFSRTPSALQQAYVGGTGLHQSVAGMEYSFPQHRNSASISRVPPSAAAGGHGSFGTSTNVHGNFLHNSSVAPISTRDYDDVFRSQYKDGNHLSPLHQSSRTLSSVQDSAYNNLLGQNQQYAGYQQEQAGQVPSQLQHYGSMGYPDFYNSQMGITQERQRQSLNESSFGGIPDLSPQQLHQIWQRTY</sequence>